<proteinExistence type="predicted"/>
<evidence type="ECO:0000256" key="4">
    <source>
        <dbReference type="ARBA" id="ARBA00023136"/>
    </source>
</evidence>
<evidence type="ECO:0000256" key="2">
    <source>
        <dbReference type="ARBA" id="ARBA00022692"/>
    </source>
</evidence>
<dbReference type="OrthoDB" id="2544694at2759"/>
<comment type="caution">
    <text evidence="6">The sequence shown here is derived from an EMBL/GenBank/DDBJ whole genome shotgun (WGS) entry which is preliminary data.</text>
</comment>
<keyword evidence="4 5" id="KW-0472">Membrane</keyword>
<dbReference type="Gene3D" id="1.20.1250.20">
    <property type="entry name" value="MFS general substrate transporter like domains"/>
    <property type="match status" value="1"/>
</dbReference>
<keyword evidence="7" id="KW-1185">Reference proteome</keyword>
<dbReference type="Pfam" id="PF07690">
    <property type="entry name" value="MFS_1"/>
    <property type="match status" value="1"/>
</dbReference>
<comment type="subcellular location">
    <subcellularLocation>
        <location evidence="1">Membrane</location>
        <topology evidence="1">Multi-pass membrane protein</topology>
    </subcellularLocation>
</comment>
<evidence type="ECO:0000256" key="1">
    <source>
        <dbReference type="ARBA" id="ARBA00004141"/>
    </source>
</evidence>
<dbReference type="GO" id="GO:0016020">
    <property type="term" value="C:membrane"/>
    <property type="evidence" value="ECO:0007669"/>
    <property type="project" value="UniProtKB-SubCell"/>
</dbReference>
<organism evidence="6 7">
    <name type="scientific">Synaphobranchus kaupii</name>
    <name type="common">Kaup's arrowtooth eel</name>
    <dbReference type="NCBI Taxonomy" id="118154"/>
    <lineage>
        <taxon>Eukaryota</taxon>
        <taxon>Metazoa</taxon>
        <taxon>Chordata</taxon>
        <taxon>Craniata</taxon>
        <taxon>Vertebrata</taxon>
        <taxon>Euteleostomi</taxon>
        <taxon>Actinopterygii</taxon>
        <taxon>Neopterygii</taxon>
        <taxon>Teleostei</taxon>
        <taxon>Anguilliformes</taxon>
        <taxon>Synaphobranchidae</taxon>
        <taxon>Synaphobranchus</taxon>
    </lineage>
</organism>
<evidence type="ECO:0008006" key="8">
    <source>
        <dbReference type="Google" id="ProtNLM"/>
    </source>
</evidence>
<keyword evidence="3 5" id="KW-1133">Transmembrane helix</keyword>
<dbReference type="AlphaFoldDB" id="A0A9Q1IZI6"/>
<dbReference type="Proteomes" id="UP001152622">
    <property type="component" value="Chromosome 5"/>
</dbReference>
<protein>
    <recommendedName>
        <fullName evidence="8">Organic cation transporter</fullName>
    </recommendedName>
</protein>
<feature type="transmembrane region" description="Helical" evidence="5">
    <location>
        <begin position="61"/>
        <end position="79"/>
    </location>
</feature>
<dbReference type="PANTHER" id="PTHR24064">
    <property type="entry name" value="SOLUTE CARRIER FAMILY 22 MEMBER"/>
    <property type="match status" value="1"/>
</dbReference>
<keyword evidence="2 5" id="KW-0812">Transmembrane</keyword>
<feature type="transmembrane region" description="Helical" evidence="5">
    <location>
        <begin position="207"/>
        <end position="227"/>
    </location>
</feature>
<dbReference type="InterPro" id="IPR011701">
    <property type="entry name" value="MFS"/>
</dbReference>
<gene>
    <name evidence="6" type="ORF">SKAU_G00180990</name>
</gene>
<evidence type="ECO:0000313" key="6">
    <source>
        <dbReference type="EMBL" id="KAJ8361574.1"/>
    </source>
</evidence>
<evidence type="ECO:0000256" key="3">
    <source>
        <dbReference type="ARBA" id="ARBA00022989"/>
    </source>
</evidence>
<name>A0A9Q1IZI6_SYNKA</name>
<dbReference type="SUPFAM" id="SSF103473">
    <property type="entry name" value="MFS general substrate transporter"/>
    <property type="match status" value="1"/>
</dbReference>
<evidence type="ECO:0000256" key="5">
    <source>
        <dbReference type="SAM" id="Phobius"/>
    </source>
</evidence>
<feature type="transmembrane region" description="Helical" evidence="5">
    <location>
        <begin position="122"/>
        <end position="142"/>
    </location>
</feature>
<evidence type="ECO:0000313" key="7">
    <source>
        <dbReference type="Proteomes" id="UP001152622"/>
    </source>
</evidence>
<sequence length="273" mass="30341">MANGQVKKAHMYLEKCAKMNNRMEFMSAIKPENLSNVVTVENKDKKYTFLDLVRTPNIRKLAICTGIVWFTVAFIYYGISLNITGFGLNIYLTQFIYAAIEMPSKIAVYYSLDLIGRRPTQAATLLLTGVCIAINLFVPANLWVFRSIVAILGKATSESSFTIAFLYTAELYPTVVRQNGLGYTSFLARLGVSIAPLIALLEDVWKLLPEVIFCTLAIISGLVACLLPETKNVRLPETIEDIEQTTYVWQSIELEKRDATLKPLTSGGDESGG</sequence>
<dbReference type="EMBL" id="JAINUF010000005">
    <property type="protein sequence ID" value="KAJ8361574.1"/>
    <property type="molecule type" value="Genomic_DNA"/>
</dbReference>
<feature type="transmembrane region" description="Helical" evidence="5">
    <location>
        <begin position="181"/>
        <end position="201"/>
    </location>
</feature>
<dbReference type="GO" id="GO:0022857">
    <property type="term" value="F:transmembrane transporter activity"/>
    <property type="evidence" value="ECO:0007669"/>
    <property type="project" value="InterPro"/>
</dbReference>
<accession>A0A9Q1IZI6</accession>
<dbReference type="InterPro" id="IPR036259">
    <property type="entry name" value="MFS_trans_sf"/>
</dbReference>
<reference evidence="6" key="1">
    <citation type="journal article" date="2023" name="Science">
        <title>Genome structures resolve the early diversification of teleost fishes.</title>
        <authorList>
            <person name="Parey E."/>
            <person name="Louis A."/>
            <person name="Montfort J."/>
            <person name="Bouchez O."/>
            <person name="Roques C."/>
            <person name="Iampietro C."/>
            <person name="Lluch J."/>
            <person name="Castinel A."/>
            <person name="Donnadieu C."/>
            <person name="Desvignes T."/>
            <person name="Floi Bucao C."/>
            <person name="Jouanno E."/>
            <person name="Wen M."/>
            <person name="Mejri S."/>
            <person name="Dirks R."/>
            <person name="Jansen H."/>
            <person name="Henkel C."/>
            <person name="Chen W.J."/>
            <person name="Zahm M."/>
            <person name="Cabau C."/>
            <person name="Klopp C."/>
            <person name="Thompson A.W."/>
            <person name="Robinson-Rechavi M."/>
            <person name="Braasch I."/>
            <person name="Lecointre G."/>
            <person name="Bobe J."/>
            <person name="Postlethwait J.H."/>
            <person name="Berthelot C."/>
            <person name="Roest Crollius H."/>
            <person name="Guiguen Y."/>
        </authorList>
    </citation>
    <scope>NUCLEOTIDE SEQUENCE</scope>
    <source>
        <strain evidence="6">WJC10195</strain>
    </source>
</reference>